<comment type="subcellular location">
    <subcellularLocation>
        <location evidence="1">Cell membrane</location>
        <topology evidence="1">Multi-pass membrane protein</topology>
    </subcellularLocation>
</comment>
<evidence type="ECO:0000256" key="3">
    <source>
        <dbReference type="ARBA" id="ARBA00022692"/>
    </source>
</evidence>
<feature type="non-terminal residue" evidence="13">
    <location>
        <position position="1"/>
    </location>
</feature>
<proteinExistence type="inferred from homology"/>
<dbReference type="Gene3D" id="1.20.1070.10">
    <property type="entry name" value="Rhodopsin 7-helix transmembrane proteins"/>
    <property type="match status" value="2"/>
</dbReference>
<feature type="transmembrane region" description="Helical" evidence="11">
    <location>
        <begin position="12"/>
        <end position="30"/>
    </location>
</feature>
<dbReference type="Proteomes" id="UP001159428">
    <property type="component" value="Unassembled WGS sequence"/>
</dbReference>
<comment type="caution">
    <text evidence="13">The sequence shown here is derived from an EMBL/GenBank/DDBJ whole genome shotgun (WGS) entry which is preliminary data.</text>
</comment>
<dbReference type="PRINTS" id="PR00237">
    <property type="entry name" value="GPCRRHODOPSN"/>
</dbReference>
<feature type="transmembrane region" description="Helical" evidence="11">
    <location>
        <begin position="269"/>
        <end position="292"/>
    </location>
</feature>
<dbReference type="GO" id="GO:0004930">
    <property type="term" value="F:G protein-coupled receptor activity"/>
    <property type="evidence" value="ECO:0007669"/>
    <property type="project" value="UniProtKB-KW"/>
</dbReference>
<evidence type="ECO:0000256" key="7">
    <source>
        <dbReference type="ARBA" id="ARBA00023170"/>
    </source>
</evidence>
<dbReference type="Pfam" id="PF00001">
    <property type="entry name" value="7tm_1"/>
    <property type="match status" value="1"/>
</dbReference>
<keyword evidence="14" id="KW-1185">Reference proteome</keyword>
<protein>
    <recommendedName>
        <fullName evidence="12">G-protein coupled receptors family 1 profile domain-containing protein</fullName>
    </recommendedName>
</protein>
<evidence type="ECO:0000256" key="2">
    <source>
        <dbReference type="ARBA" id="ARBA00022475"/>
    </source>
</evidence>
<dbReference type="SMART" id="SM01381">
    <property type="entry name" value="7TM_GPCR_Srsx"/>
    <property type="match status" value="1"/>
</dbReference>
<feature type="transmembrane region" description="Helical" evidence="11">
    <location>
        <begin position="42"/>
        <end position="62"/>
    </location>
</feature>
<feature type="transmembrane region" description="Helical" evidence="11">
    <location>
        <begin position="205"/>
        <end position="224"/>
    </location>
</feature>
<name>A0AAU9Y040_9CNID</name>
<dbReference type="PANTHER" id="PTHR24246">
    <property type="entry name" value="OLFACTORY RECEPTOR AND ADENOSINE RECEPTOR"/>
    <property type="match status" value="1"/>
</dbReference>
<accession>A0AAU9Y040</accession>
<evidence type="ECO:0000256" key="9">
    <source>
        <dbReference type="ARBA" id="ARBA00023224"/>
    </source>
</evidence>
<reference evidence="13 14" key="1">
    <citation type="submission" date="2022-05" db="EMBL/GenBank/DDBJ databases">
        <authorList>
            <consortium name="Genoscope - CEA"/>
            <person name="William W."/>
        </authorList>
    </citation>
    <scope>NUCLEOTIDE SEQUENCE [LARGE SCALE GENOMIC DNA]</scope>
</reference>
<feature type="transmembrane region" description="Helical" evidence="11">
    <location>
        <begin position="145"/>
        <end position="165"/>
    </location>
</feature>
<organism evidence="13 14">
    <name type="scientific">Pocillopora meandrina</name>
    <dbReference type="NCBI Taxonomy" id="46732"/>
    <lineage>
        <taxon>Eukaryota</taxon>
        <taxon>Metazoa</taxon>
        <taxon>Cnidaria</taxon>
        <taxon>Anthozoa</taxon>
        <taxon>Hexacorallia</taxon>
        <taxon>Scleractinia</taxon>
        <taxon>Astrocoeniina</taxon>
        <taxon>Pocilloporidae</taxon>
        <taxon>Pocillopora</taxon>
    </lineage>
</organism>
<evidence type="ECO:0000313" key="13">
    <source>
        <dbReference type="EMBL" id="CAH3163018.1"/>
    </source>
</evidence>
<evidence type="ECO:0000256" key="1">
    <source>
        <dbReference type="ARBA" id="ARBA00004651"/>
    </source>
</evidence>
<dbReference type="GO" id="GO:0005886">
    <property type="term" value="C:plasma membrane"/>
    <property type="evidence" value="ECO:0007669"/>
    <property type="project" value="UniProtKB-SubCell"/>
</dbReference>
<evidence type="ECO:0000256" key="5">
    <source>
        <dbReference type="ARBA" id="ARBA00023040"/>
    </source>
</evidence>
<evidence type="ECO:0000259" key="12">
    <source>
        <dbReference type="PROSITE" id="PS50262"/>
    </source>
</evidence>
<evidence type="ECO:0000313" key="14">
    <source>
        <dbReference type="Proteomes" id="UP001159428"/>
    </source>
</evidence>
<keyword evidence="8" id="KW-0325">Glycoprotein</keyword>
<dbReference type="EMBL" id="CALNXJ010000089">
    <property type="protein sequence ID" value="CAH3163018.1"/>
    <property type="molecule type" value="Genomic_DNA"/>
</dbReference>
<dbReference type="InterPro" id="IPR000276">
    <property type="entry name" value="GPCR_Rhodpsn"/>
</dbReference>
<dbReference type="PANTHER" id="PTHR24246:SF27">
    <property type="entry name" value="ADENOSINE RECEPTOR, ISOFORM A"/>
    <property type="match status" value="1"/>
</dbReference>
<dbReference type="SUPFAM" id="SSF81321">
    <property type="entry name" value="Family A G protein-coupled receptor-like"/>
    <property type="match status" value="2"/>
</dbReference>
<keyword evidence="6 11" id="KW-0472">Membrane</keyword>
<keyword evidence="9 10" id="KW-0807">Transducer</keyword>
<feature type="domain" description="G-protein coupled receptors family 1 profile" evidence="12">
    <location>
        <begin position="21"/>
        <end position="255"/>
    </location>
</feature>
<keyword evidence="4 11" id="KW-1133">Transmembrane helix</keyword>
<evidence type="ECO:0000256" key="10">
    <source>
        <dbReference type="RuleBase" id="RU000688"/>
    </source>
</evidence>
<keyword evidence="5 10" id="KW-0297">G-protein coupled receptor</keyword>
<gene>
    <name evidence="13" type="ORF">PMEA_00034476</name>
</gene>
<feature type="transmembrane region" description="Helical" evidence="11">
    <location>
        <begin position="117"/>
        <end position="139"/>
    </location>
</feature>
<keyword evidence="3 10" id="KW-0812">Transmembrane</keyword>
<dbReference type="PROSITE" id="PS50262">
    <property type="entry name" value="G_PROTEIN_RECEP_F1_2"/>
    <property type="match status" value="1"/>
</dbReference>
<dbReference type="AlphaFoldDB" id="A0AAU9Y040"/>
<keyword evidence="7 10" id="KW-0675">Receptor</keyword>
<evidence type="ECO:0000256" key="11">
    <source>
        <dbReference type="SAM" id="Phobius"/>
    </source>
</evidence>
<dbReference type="PROSITE" id="PS00237">
    <property type="entry name" value="G_PROTEIN_RECEP_F1_1"/>
    <property type="match status" value="1"/>
</dbReference>
<evidence type="ECO:0000256" key="8">
    <source>
        <dbReference type="ARBA" id="ARBA00023180"/>
    </source>
</evidence>
<feature type="transmembrane region" description="Helical" evidence="11">
    <location>
        <begin position="304"/>
        <end position="325"/>
    </location>
</feature>
<sequence length="345" mass="39310">STIILLNCSLNIPLMLISILANSLVLAAVYKAPSLRSPSIVLLCGLAVSDLAVGLIVQPVFIAKELDSVKFLAGVTRILGVTFCGISLATMSAISLDRFLALKYHMIYNSLVTTVRVKLTLIFIWLVNFSIFSGVHVWYAPEQFYISFGLVGFYMVVSTIAYVGIYRIARRHQFEIHAQQQAMGVPSIKISANVTILTRTAVNTFVFYICTVFCYLPWSIYRLFYTNIVLKDASDAWIFTGTLVFANSAINPVLYCWRLRELRGAVLKLLRQISCHKSTIFCYLPWFIYRIFYREKFPVGFQEAWVFTVTLVFANSAINPFLYCWRIRDLRKAVIKISRRKISCK</sequence>
<evidence type="ECO:0000256" key="6">
    <source>
        <dbReference type="ARBA" id="ARBA00023136"/>
    </source>
</evidence>
<dbReference type="InterPro" id="IPR017452">
    <property type="entry name" value="GPCR_Rhodpsn_7TM"/>
</dbReference>
<feature type="transmembrane region" description="Helical" evidence="11">
    <location>
        <begin position="74"/>
        <end position="96"/>
    </location>
</feature>
<comment type="similarity">
    <text evidence="10">Belongs to the G-protein coupled receptor 1 family.</text>
</comment>
<feature type="transmembrane region" description="Helical" evidence="11">
    <location>
        <begin position="236"/>
        <end position="257"/>
    </location>
</feature>
<dbReference type="CDD" id="cd00637">
    <property type="entry name" value="7tm_classA_rhodopsin-like"/>
    <property type="match status" value="1"/>
</dbReference>
<evidence type="ECO:0000256" key="4">
    <source>
        <dbReference type="ARBA" id="ARBA00022989"/>
    </source>
</evidence>
<keyword evidence="2" id="KW-1003">Cell membrane</keyword>